<proteinExistence type="predicted"/>
<dbReference type="InterPro" id="IPR025241">
    <property type="entry name" value="DUF4190"/>
</dbReference>
<feature type="region of interest" description="Disordered" evidence="1">
    <location>
        <begin position="1"/>
        <end position="20"/>
    </location>
</feature>
<dbReference type="Proteomes" id="UP000066203">
    <property type="component" value="Chromosome"/>
</dbReference>
<evidence type="ECO:0000313" key="5">
    <source>
        <dbReference type="Proteomes" id="UP000066203"/>
    </source>
</evidence>
<sequence>MSENPNNPQPQFNQDPQFSQQAPQFNQQAPYGVPVQTPEQQAQAKKAKTLSIVSLVSGIVSLFVFGFILGAVAIATGRLAMNNPELQNRGMAIAGTVLGAAGIILLIVVKIFVKY</sequence>
<reference evidence="5" key="1">
    <citation type="submission" date="2015-08" db="EMBL/GenBank/DDBJ databases">
        <title>Complete genome sequence of Rothia mucilaginosa strain NUM-Rm6536.</title>
        <authorList>
            <person name="Nambu T."/>
        </authorList>
    </citation>
    <scope>NUCLEOTIDE SEQUENCE [LARGE SCALE GENOMIC DNA]</scope>
    <source>
        <strain evidence="5">NUM-Rm6536</strain>
    </source>
</reference>
<dbReference type="InterPro" id="IPR055338">
    <property type="entry name" value="YqfX-like"/>
</dbReference>
<name>A0A0K2RZF4_9MICC</name>
<gene>
    <name evidence="4" type="ORF">RM6536_0918</name>
</gene>
<dbReference type="Pfam" id="PF13828">
    <property type="entry name" value="DUF4190"/>
    <property type="match status" value="1"/>
</dbReference>
<evidence type="ECO:0000256" key="2">
    <source>
        <dbReference type="SAM" id="Phobius"/>
    </source>
</evidence>
<organism evidence="4">
    <name type="scientific">Rothia mucilaginosa</name>
    <dbReference type="NCBI Taxonomy" id="43675"/>
    <lineage>
        <taxon>Bacteria</taxon>
        <taxon>Bacillati</taxon>
        <taxon>Actinomycetota</taxon>
        <taxon>Actinomycetes</taxon>
        <taxon>Micrococcales</taxon>
        <taxon>Micrococcaceae</taxon>
        <taxon>Rothia</taxon>
    </lineage>
</organism>
<feature type="transmembrane region" description="Helical" evidence="2">
    <location>
        <begin position="92"/>
        <end position="113"/>
    </location>
</feature>
<dbReference type="PANTHER" id="PTHR40040">
    <property type="entry name" value="SMALL HYDROPHOBIC PROTEIN-RELATED"/>
    <property type="match status" value="1"/>
</dbReference>
<keyword evidence="2" id="KW-0472">Membrane</keyword>
<dbReference type="AlphaFoldDB" id="A0A0K2RZF4"/>
<evidence type="ECO:0000259" key="3">
    <source>
        <dbReference type="Pfam" id="PF13828"/>
    </source>
</evidence>
<accession>A0A0K2RZF4</accession>
<feature type="transmembrane region" description="Helical" evidence="2">
    <location>
        <begin position="50"/>
        <end position="72"/>
    </location>
</feature>
<keyword evidence="2" id="KW-1133">Transmembrane helix</keyword>
<evidence type="ECO:0000313" key="4">
    <source>
        <dbReference type="EMBL" id="BAS20165.1"/>
    </source>
</evidence>
<evidence type="ECO:0000256" key="1">
    <source>
        <dbReference type="SAM" id="MobiDB-lite"/>
    </source>
</evidence>
<keyword evidence="2" id="KW-0812">Transmembrane</keyword>
<dbReference type="RefSeq" id="WP_060824255.1">
    <property type="nucleotide sequence ID" value="NZ_AP014938.1"/>
</dbReference>
<protein>
    <recommendedName>
        <fullName evidence="3">DUF4190 domain-containing protein</fullName>
    </recommendedName>
</protein>
<feature type="domain" description="DUF4190" evidence="3">
    <location>
        <begin position="50"/>
        <end position="108"/>
    </location>
</feature>
<dbReference type="PANTHER" id="PTHR40040:SF1">
    <property type="entry name" value="MEMBRANE PROTEIN"/>
    <property type="match status" value="1"/>
</dbReference>
<dbReference type="EMBL" id="AP014938">
    <property type="protein sequence ID" value="BAS20165.1"/>
    <property type="molecule type" value="Genomic_DNA"/>
</dbReference>
<dbReference type="PATRIC" id="fig|43675.28.peg.940"/>